<dbReference type="OMA" id="YSFIETF"/>
<comment type="similarity">
    <text evidence="2 8">Belongs to the UDP-glycosyltransferase family.</text>
</comment>
<evidence type="ECO:0000256" key="3">
    <source>
        <dbReference type="ARBA" id="ARBA00022676"/>
    </source>
</evidence>
<feature type="transmembrane region" description="Helical" evidence="9">
    <location>
        <begin position="501"/>
        <end position="524"/>
    </location>
</feature>
<protein>
    <submittedName>
        <fullName evidence="11">Uncharacterized protein</fullName>
    </submittedName>
</protein>
<accession>A0A3B4CIH3</accession>
<sequence>MNSVLHKRQSSIVGLFLALSVFVLSCESSKVLVYPVDGSHWVNMKVLIEALHSKGHNITVIRSSSSLYLKEEPSLFTTITVNDGIDGIDDVGGFFVEYLSNMMKIQRGEASILTFLKVQVDFFYMISHAHYLSCNTMSKIIEDKELIKRLQDEQYDLFLTDPAMTAGVVLGRYLKLPLVLNARWITSGEGHFAIAPSPLSYIPVPGSGLSDQMTFFQRVKNSLFYAVTLFQEKFVVGPHYKALCDKYFDEDCDIVSFLQEADIWLMRLDFVFDFPRPTMPNVVYMGGFQCKPAKPLPEDLEAFVQSSGEHGFIIMSLGTLVDSLPADTADEIAAVFAKLPQKVIWRHLGPKPSTLGNNTLLVNWMPQNNLLGHSKIKAFVAHGGTNGVQEAIYHGVPVLGIPLFFDQFDNLMRIQAKGAAKILELSQLDGQTFEQMLLEVLNDDSYRTNMQRLSSLHRDQPVKPLDSAVFWIEYVMRNKGAPHLRTKAYRMPWYSYHSVDVTLFLLSTAAVLTFTTVAFIRWVCCRACGKRKVKNE</sequence>
<comment type="subcellular location">
    <subcellularLocation>
        <location evidence="1">Membrane</location>
    </subcellularLocation>
</comment>
<keyword evidence="6 9" id="KW-1133">Transmembrane helix</keyword>
<organism evidence="11 12">
    <name type="scientific">Pygocentrus nattereri</name>
    <name type="common">Red-bellied piranha</name>
    <dbReference type="NCBI Taxonomy" id="42514"/>
    <lineage>
        <taxon>Eukaryota</taxon>
        <taxon>Metazoa</taxon>
        <taxon>Chordata</taxon>
        <taxon>Craniata</taxon>
        <taxon>Vertebrata</taxon>
        <taxon>Euteleostomi</taxon>
        <taxon>Actinopterygii</taxon>
        <taxon>Neopterygii</taxon>
        <taxon>Teleostei</taxon>
        <taxon>Ostariophysi</taxon>
        <taxon>Characiformes</taxon>
        <taxon>Characoidei</taxon>
        <taxon>Pygocentrus</taxon>
    </lineage>
</organism>
<reference evidence="11 12" key="1">
    <citation type="submission" date="2020-10" db="EMBL/GenBank/DDBJ databases">
        <title>Pygocentrus nattereri (red-bellied piranha) genome, fPygNat1, primary haplotype.</title>
        <authorList>
            <person name="Myers G."/>
            <person name="Meyer A."/>
            <person name="Karagic N."/>
            <person name="Pippel M."/>
            <person name="Winkler S."/>
            <person name="Tracey A."/>
            <person name="Wood J."/>
            <person name="Formenti G."/>
            <person name="Howe K."/>
            <person name="Fedrigo O."/>
            <person name="Jarvis E.D."/>
        </authorList>
    </citation>
    <scope>NUCLEOTIDE SEQUENCE [LARGE SCALE GENOMIC DNA]</scope>
</reference>
<name>A0A3B4CIH3_PYGNA</name>
<evidence type="ECO:0000313" key="12">
    <source>
        <dbReference type="Proteomes" id="UP001501920"/>
    </source>
</evidence>
<evidence type="ECO:0000256" key="9">
    <source>
        <dbReference type="SAM" id="Phobius"/>
    </source>
</evidence>
<dbReference type="GeneID" id="108423832"/>
<dbReference type="SUPFAM" id="SSF53756">
    <property type="entry name" value="UDP-Glycosyltransferase/glycogen phosphorylase"/>
    <property type="match status" value="1"/>
</dbReference>
<keyword evidence="7 9" id="KW-0472">Membrane</keyword>
<dbReference type="GO" id="GO:0016020">
    <property type="term" value="C:membrane"/>
    <property type="evidence" value="ECO:0007669"/>
    <property type="project" value="UniProtKB-SubCell"/>
</dbReference>
<dbReference type="PROSITE" id="PS51257">
    <property type="entry name" value="PROKAR_LIPOPROTEIN"/>
    <property type="match status" value="1"/>
</dbReference>
<dbReference type="AlphaFoldDB" id="A0A3B4CIH3"/>
<dbReference type="PROSITE" id="PS00375">
    <property type="entry name" value="UDPGT"/>
    <property type="match status" value="1"/>
</dbReference>
<dbReference type="FunFam" id="3.40.50.2000:FF:000203">
    <property type="entry name" value="UDP-glucuronosyltransferase"/>
    <property type="match status" value="1"/>
</dbReference>
<reference evidence="11" key="2">
    <citation type="submission" date="2025-08" db="UniProtKB">
        <authorList>
            <consortium name="Ensembl"/>
        </authorList>
    </citation>
    <scope>IDENTIFICATION</scope>
</reference>
<dbReference type="InterPro" id="IPR050271">
    <property type="entry name" value="UDP-glycosyltransferase"/>
</dbReference>
<evidence type="ECO:0000256" key="2">
    <source>
        <dbReference type="ARBA" id="ARBA00009995"/>
    </source>
</evidence>
<dbReference type="PANTHER" id="PTHR48043">
    <property type="entry name" value="EG:EG0003.4 PROTEIN-RELATED"/>
    <property type="match status" value="1"/>
</dbReference>
<keyword evidence="10" id="KW-0732">Signal</keyword>
<evidence type="ECO:0000256" key="6">
    <source>
        <dbReference type="ARBA" id="ARBA00022989"/>
    </source>
</evidence>
<evidence type="ECO:0000313" key="11">
    <source>
        <dbReference type="Ensembl" id="ENSPNAP00000011223.1"/>
    </source>
</evidence>
<evidence type="ECO:0000256" key="5">
    <source>
        <dbReference type="ARBA" id="ARBA00022692"/>
    </source>
</evidence>
<evidence type="ECO:0000256" key="1">
    <source>
        <dbReference type="ARBA" id="ARBA00004370"/>
    </source>
</evidence>
<dbReference type="RefSeq" id="XP_037403308.1">
    <property type="nucleotide sequence ID" value="XM_037547411.1"/>
</dbReference>
<dbReference type="Gene3D" id="3.40.50.2000">
    <property type="entry name" value="Glycogen Phosphorylase B"/>
    <property type="match status" value="1"/>
</dbReference>
<dbReference type="OrthoDB" id="5835829at2759"/>
<keyword evidence="3 8" id="KW-0328">Glycosyltransferase</keyword>
<dbReference type="Pfam" id="PF00201">
    <property type="entry name" value="UDPGT"/>
    <property type="match status" value="1"/>
</dbReference>
<evidence type="ECO:0000256" key="7">
    <source>
        <dbReference type="ARBA" id="ARBA00023136"/>
    </source>
</evidence>
<dbReference type="PANTHER" id="PTHR48043:SF63">
    <property type="entry name" value="UDP GLUCURONOSYLTRANSFERASE 5 FAMILY, POLYPEPTIDE F1-RELATED"/>
    <property type="match status" value="1"/>
</dbReference>
<dbReference type="GO" id="GO:0008194">
    <property type="term" value="F:UDP-glycosyltransferase activity"/>
    <property type="evidence" value="ECO:0007669"/>
    <property type="project" value="InterPro"/>
</dbReference>
<dbReference type="InterPro" id="IPR035595">
    <property type="entry name" value="UDP_glycos_trans_CS"/>
</dbReference>
<proteinExistence type="inferred from homology"/>
<dbReference type="Ensembl" id="ENSPNAT00000036046.2">
    <property type="protein sequence ID" value="ENSPNAP00000011223.1"/>
    <property type="gene ID" value="ENSPNAG00000016865.2"/>
</dbReference>
<dbReference type="InterPro" id="IPR002213">
    <property type="entry name" value="UDP_glucos_trans"/>
</dbReference>
<dbReference type="CDD" id="cd03784">
    <property type="entry name" value="GT1_Gtf-like"/>
    <property type="match status" value="1"/>
</dbReference>
<keyword evidence="5 9" id="KW-0812">Transmembrane</keyword>
<keyword evidence="4 8" id="KW-0808">Transferase</keyword>
<feature type="chain" id="PRO_5017305567" evidence="10">
    <location>
        <begin position="29"/>
        <end position="536"/>
    </location>
</feature>
<keyword evidence="12" id="KW-1185">Reference proteome</keyword>
<dbReference type="STRING" id="42514.ENSPNAP00000011223"/>
<dbReference type="GeneTree" id="ENSGT00940000165682"/>
<evidence type="ECO:0000256" key="8">
    <source>
        <dbReference type="RuleBase" id="RU003718"/>
    </source>
</evidence>
<evidence type="ECO:0000256" key="10">
    <source>
        <dbReference type="SAM" id="SignalP"/>
    </source>
</evidence>
<feature type="signal peptide" evidence="10">
    <location>
        <begin position="1"/>
        <end position="28"/>
    </location>
</feature>
<reference evidence="11" key="3">
    <citation type="submission" date="2025-09" db="UniProtKB">
        <authorList>
            <consortium name="Ensembl"/>
        </authorList>
    </citation>
    <scope>IDENTIFICATION</scope>
</reference>
<dbReference type="Proteomes" id="UP001501920">
    <property type="component" value="Chromosome 18"/>
</dbReference>
<dbReference type="FunFam" id="3.40.50.2000:FF:000001">
    <property type="entry name" value="UDP-glucuronosyltransferase"/>
    <property type="match status" value="1"/>
</dbReference>
<evidence type="ECO:0000256" key="4">
    <source>
        <dbReference type="ARBA" id="ARBA00022679"/>
    </source>
</evidence>